<protein>
    <submittedName>
        <fullName evidence="10">Glycosyltransferase family 39 protein</fullName>
    </submittedName>
</protein>
<feature type="transmembrane region" description="Helical" evidence="8">
    <location>
        <begin position="327"/>
        <end position="345"/>
    </location>
</feature>
<accession>A0A3A4NX37</accession>
<feature type="domain" description="ArnT-like N-terminal" evidence="9">
    <location>
        <begin position="34"/>
        <end position="257"/>
    </location>
</feature>
<feature type="transmembrane region" description="Helical" evidence="8">
    <location>
        <begin position="155"/>
        <end position="178"/>
    </location>
</feature>
<feature type="transmembrane region" description="Helical" evidence="8">
    <location>
        <begin position="116"/>
        <end position="135"/>
    </location>
</feature>
<feature type="transmembrane region" description="Helical" evidence="8">
    <location>
        <begin position="412"/>
        <end position="430"/>
    </location>
</feature>
<reference evidence="10 11" key="1">
    <citation type="journal article" date="2017" name="ISME J.">
        <title>Energy and carbon metabolisms in a deep terrestrial subsurface fluid microbial community.</title>
        <authorList>
            <person name="Momper L."/>
            <person name="Jungbluth S.P."/>
            <person name="Lee M.D."/>
            <person name="Amend J.P."/>
        </authorList>
    </citation>
    <scope>NUCLEOTIDE SEQUENCE [LARGE SCALE GENOMIC DNA]</scope>
    <source>
        <strain evidence="10">SURF_5</strain>
    </source>
</reference>
<feature type="transmembrane region" description="Helical" evidence="8">
    <location>
        <begin position="290"/>
        <end position="315"/>
    </location>
</feature>
<evidence type="ECO:0000256" key="1">
    <source>
        <dbReference type="ARBA" id="ARBA00004651"/>
    </source>
</evidence>
<evidence type="ECO:0000259" key="9">
    <source>
        <dbReference type="Pfam" id="PF02366"/>
    </source>
</evidence>
<feature type="transmembrane region" description="Helical" evidence="8">
    <location>
        <begin position="207"/>
        <end position="224"/>
    </location>
</feature>
<keyword evidence="5 8" id="KW-0812">Transmembrane</keyword>
<dbReference type="GO" id="GO:0010041">
    <property type="term" value="P:response to iron(III) ion"/>
    <property type="evidence" value="ECO:0007669"/>
    <property type="project" value="TreeGrafter"/>
</dbReference>
<dbReference type="AlphaFoldDB" id="A0A3A4NX37"/>
<keyword evidence="2" id="KW-1003">Cell membrane</keyword>
<keyword evidence="3" id="KW-0328">Glycosyltransferase</keyword>
<dbReference type="GO" id="GO:0005886">
    <property type="term" value="C:plasma membrane"/>
    <property type="evidence" value="ECO:0007669"/>
    <property type="project" value="UniProtKB-SubCell"/>
</dbReference>
<feature type="transmembrane region" description="Helical" evidence="8">
    <location>
        <begin position="185"/>
        <end position="201"/>
    </location>
</feature>
<dbReference type="Proteomes" id="UP000265882">
    <property type="component" value="Unassembled WGS sequence"/>
</dbReference>
<dbReference type="Pfam" id="PF02366">
    <property type="entry name" value="PMT"/>
    <property type="match status" value="1"/>
</dbReference>
<evidence type="ECO:0000313" key="10">
    <source>
        <dbReference type="EMBL" id="RJP25088.1"/>
    </source>
</evidence>
<evidence type="ECO:0000256" key="7">
    <source>
        <dbReference type="ARBA" id="ARBA00023136"/>
    </source>
</evidence>
<evidence type="ECO:0000256" key="8">
    <source>
        <dbReference type="SAM" id="Phobius"/>
    </source>
</evidence>
<comment type="caution">
    <text evidence="10">The sequence shown here is derived from an EMBL/GenBank/DDBJ whole genome shotgun (WGS) entry which is preliminary data.</text>
</comment>
<dbReference type="PANTHER" id="PTHR33908">
    <property type="entry name" value="MANNOSYLTRANSFERASE YKCB-RELATED"/>
    <property type="match status" value="1"/>
</dbReference>
<name>A0A3A4NX37_ABYX5</name>
<evidence type="ECO:0000256" key="5">
    <source>
        <dbReference type="ARBA" id="ARBA00022692"/>
    </source>
</evidence>
<sequence>MTTESKWRANWPVNGFSATVEEGGPWWRIPLKHLLIILLSAYFLFFFRMSSYDLWSPDEPRYAQVAREMLRSGDWIVPHLNGQIYTEKPPLYFWLVAALSKPLGDVNELTARFPSATASLLLMLLTYFFGSWLLGRREALLGTLIMATSAQFVGIGRIGVIDMLLALSISAALCLFCAAYARRAVAFYLAGFASLAPAALAKGPVGLVVPVAVMFVFIGSEIVLRREGAWRESLRFTLCLVAGLALVALVVAPWWRAAYVQSEGVYGSISVLAKQTGGRMFDSYSHRRPFFYYLYNIPWQLLPWTFFIPLTVRTLKREANLRAHQGLRFLFVWFAAIIVFFTLISGKRSQYILPLFPAASLLMSWALIKRNPFEGRLRERNEYWVPCAGLALASAVALPVFTIISYVYLREIFWFALAAAIVGETGLFLVARRLMNIPPLSALLGVAVATILISAALFGYVAPAADKYLSARSFCTAVRGAIEEGDSLYFYQTYRPNINYYMGRNMTRLNSNEEVMQALGKDENIYVVLEHKRLQLLEAGDFLILDQIARGQVGSRDLVCVLVHHAG</sequence>
<gene>
    <name evidence="10" type="ORF">C4520_02940</name>
</gene>
<proteinExistence type="predicted"/>
<evidence type="ECO:0000256" key="4">
    <source>
        <dbReference type="ARBA" id="ARBA00022679"/>
    </source>
</evidence>
<keyword evidence="7 8" id="KW-0472">Membrane</keyword>
<dbReference type="InterPro" id="IPR003342">
    <property type="entry name" value="ArnT-like_N"/>
</dbReference>
<comment type="subcellular location">
    <subcellularLocation>
        <location evidence="1">Cell membrane</location>
        <topology evidence="1">Multi-pass membrane protein</topology>
    </subcellularLocation>
</comment>
<keyword evidence="6 8" id="KW-1133">Transmembrane helix</keyword>
<feature type="transmembrane region" description="Helical" evidence="8">
    <location>
        <begin position="442"/>
        <end position="462"/>
    </location>
</feature>
<evidence type="ECO:0000256" key="6">
    <source>
        <dbReference type="ARBA" id="ARBA00022989"/>
    </source>
</evidence>
<evidence type="ECO:0000256" key="2">
    <source>
        <dbReference type="ARBA" id="ARBA00022475"/>
    </source>
</evidence>
<organism evidence="10 11">
    <name type="scientific">Abyssobacteria bacterium (strain SURF_5)</name>
    <dbReference type="NCBI Taxonomy" id="2093360"/>
    <lineage>
        <taxon>Bacteria</taxon>
        <taxon>Pseudomonadati</taxon>
        <taxon>Candidatus Hydrogenedentota</taxon>
        <taxon>Candidatus Abyssobacteria</taxon>
    </lineage>
</organism>
<feature type="transmembrane region" description="Helical" evidence="8">
    <location>
        <begin position="351"/>
        <end position="368"/>
    </location>
</feature>
<dbReference type="GO" id="GO:0006493">
    <property type="term" value="P:protein O-linked glycosylation"/>
    <property type="evidence" value="ECO:0007669"/>
    <property type="project" value="InterPro"/>
</dbReference>
<dbReference type="PANTHER" id="PTHR33908:SF3">
    <property type="entry name" value="UNDECAPRENYL PHOSPHATE-ALPHA-4-AMINO-4-DEOXY-L-ARABINOSE ARABINOSYL TRANSFERASE"/>
    <property type="match status" value="1"/>
</dbReference>
<feature type="transmembrane region" description="Helical" evidence="8">
    <location>
        <begin position="29"/>
        <end position="47"/>
    </location>
</feature>
<keyword evidence="4 10" id="KW-0808">Transferase</keyword>
<evidence type="ECO:0000313" key="11">
    <source>
        <dbReference type="Proteomes" id="UP000265882"/>
    </source>
</evidence>
<dbReference type="GO" id="GO:0000030">
    <property type="term" value="F:mannosyltransferase activity"/>
    <property type="evidence" value="ECO:0007669"/>
    <property type="project" value="InterPro"/>
</dbReference>
<dbReference type="GO" id="GO:0016763">
    <property type="term" value="F:pentosyltransferase activity"/>
    <property type="evidence" value="ECO:0007669"/>
    <property type="project" value="TreeGrafter"/>
</dbReference>
<dbReference type="GO" id="GO:0009103">
    <property type="term" value="P:lipopolysaccharide biosynthetic process"/>
    <property type="evidence" value="ECO:0007669"/>
    <property type="project" value="UniProtKB-ARBA"/>
</dbReference>
<feature type="transmembrane region" description="Helical" evidence="8">
    <location>
        <begin position="236"/>
        <end position="255"/>
    </location>
</feature>
<evidence type="ECO:0000256" key="3">
    <source>
        <dbReference type="ARBA" id="ARBA00022676"/>
    </source>
</evidence>
<feature type="transmembrane region" description="Helical" evidence="8">
    <location>
        <begin position="383"/>
        <end position="406"/>
    </location>
</feature>
<dbReference type="InterPro" id="IPR050297">
    <property type="entry name" value="LipidA_mod_glycosyltrf_83"/>
</dbReference>
<dbReference type="EMBL" id="QZKU01000026">
    <property type="protein sequence ID" value="RJP25088.1"/>
    <property type="molecule type" value="Genomic_DNA"/>
</dbReference>